<accession>A0A6P8XW39</accession>
<proteinExistence type="predicted"/>
<dbReference type="AlphaFoldDB" id="A0A6P8XW39"/>
<evidence type="ECO:0000313" key="3">
    <source>
        <dbReference type="RefSeq" id="XP_034231213.1"/>
    </source>
</evidence>
<dbReference type="KEGG" id="tpal:117639541"/>
<evidence type="ECO:0000256" key="1">
    <source>
        <dbReference type="SAM" id="MobiDB-lite"/>
    </source>
</evidence>
<reference evidence="3" key="1">
    <citation type="submission" date="2025-08" db="UniProtKB">
        <authorList>
            <consortium name="RefSeq"/>
        </authorList>
    </citation>
    <scope>IDENTIFICATION</scope>
    <source>
        <tissue evidence="3">Total insect</tissue>
    </source>
</reference>
<organism evidence="3">
    <name type="scientific">Thrips palmi</name>
    <name type="common">Melon thrips</name>
    <dbReference type="NCBI Taxonomy" id="161013"/>
    <lineage>
        <taxon>Eukaryota</taxon>
        <taxon>Metazoa</taxon>
        <taxon>Ecdysozoa</taxon>
        <taxon>Arthropoda</taxon>
        <taxon>Hexapoda</taxon>
        <taxon>Insecta</taxon>
        <taxon>Pterygota</taxon>
        <taxon>Neoptera</taxon>
        <taxon>Paraneoptera</taxon>
        <taxon>Thysanoptera</taxon>
        <taxon>Terebrantia</taxon>
        <taxon>Thripoidea</taxon>
        <taxon>Thripidae</taxon>
        <taxon>Thrips</taxon>
    </lineage>
</organism>
<name>A0A6P8XW39_THRPL</name>
<dbReference type="OrthoDB" id="8121963at2759"/>
<dbReference type="InParanoid" id="A0A6P8XW39"/>
<dbReference type="RefSeq" id="XP_034231213.1">
    <property type="nucleotide sequence ID" value="XM_034375322.1"/>
</dbReference>
<dbReference type="Proteomes" id="UP000515158">
    <property type="component" value="Unplaced"/>
</dbReference>
<evidence type="ECO:0000313" key="2">
    <source>
        <dbReference type="Proteomes" id="UP000515158"/>
    </source>
</evidence>
<gene>
    <name evidence="3" type="primary">LOC117639541</name>
</gene>
<feature type="region of interest" description="Disordered" evidence="1">
    <location>
        <begin position="58"/>
        <end position="167"/>
    </location>
</feature>
<protein>
    <submittedName>
        <fullName evidence="3">Uncharacterized protein LOC117639541</fullName>
    </submittedName>
</protein>
<sequence>MATMPSPSPRLRHYRTMTAICFVCNLPILSHQVGLVWQGGNGWDDLMRGQEEENTIRQRLGGRRDSATQISQISPPNEIRETSPPPQSRRRRSSLAQLTDILRDWTGGSETKGTRKDAQLHRRETLGDIAKSLPWPRSTDSAAALRKRRESSADNQTSRIFASGRAP</sequence>
<dbReference type="GeneID" id="117639541"/>
<keyword evidence="2" id="KW-1185">Reference proteome</keyword>
<feature type="compositionally biased region" description="Basic and acidic residues" evidence="1">
    <location>
        <begin position="112"/>
        <end position="126"/>
    </location>
</feature>